<dbReference type="InterPro" id="IPR016024">
    <property type="entry name" value="ARM-type_fold"/>
</dbReference>
<dbReference type="PANTHER" id="PTHR15651">
    <property type="entry name" value="ARMADILLO REPEAT-CONTAINING PROTEIN 8"/>
    <property type="match status" value="1"/>
</dbReference>
<keyword evidence="3" id="KW-0963">Cytoplasm</keyword>
<dbReference type="EMBL" id="MU069588">
    <property type="protein sequence ID" value="KAF5838161.1"/>
    <property type="molecule type" value="Genomic_DNA"/>
</dbReference>
<dbReference type="InterPro" id="IPR011989">
    <property type="entry name" value="ARM-like"/>
</dbReference>
<dbReference type="InterPro" id="IPR038739">
    <property type="entry name" value="ARMC8/Vid28"/>
</dbReference>
<evidence type="ECO:0000313" key="7">
    <source>
        <dbReference type="Proteomes" id="UP000815325"/>
    </source>
</evidence>
<gene>
    <name evidence="6" type="ORF">DUNSADRAFT_3286</name>
</gene>
<dbReference type="Pfam" id="PF00514">
    <property type="entry name" value="Arm"/>
    <property type="match status" value="1"/>
</dbReference>
<organism evidence="6 7">
    <name type="scientific">Dunaliella salina</name>
    <name type="common">Green alga</name>
    <name type="synonym">Protococcus salinus</name>
    <dbReference type="NCBI Taxonomy" id="3046"/>
    <lineage>
        <taxon>Eukaryota</taxon>
        <taxon>Viridiplantae</taxon>
        <taxon>Chlorophyta</taxon>
        <taxon>core chlorophytes</taxon>
        <taxon>Chlorophyceae</taxon>
        <taxon>CS clade</taxon>
        <taxon>Chlamydomonadales</taxon>
        <taxon>Dunaliellaceae</taxon>
        <taxon>Dunaliella</taxon>
    </lineage>
</organism>
<keyword evidence="5" id="KW-0539">Nucleus</keyword>
<dbReference type="Gene3D" id="1.25.10.10">
    <property type="entry name" value="Leucine-rich Repeat Variant"/>
    <property type="match status" value="1"/>
</dbReference>
<protein>
    <submittedName>
        <fullName evidence="6">Armadillo-type protein</fullName>
    </submittedName>
</protein>
<dbReference type="SUPFAM" id="SSF48371">
    <property type="entry name" value="ARM repeat"/>
    <property type="match status" value="1"/>
</dbReference>
<sequence length="186" mass="20346">MQGLPWPAMRSLLSDPEEGVQEQAICTLRNLCMDAPEHITAAFEWAGPDLLAAMEEKLDPSRDANPKLRQHALYTVVNILTGSDAHKEAVATSNLPTLLLHHMRMSSNPDVRLPAVWCVINMTWPDANSIAGVAARAQRLKELGVEDVLSVLQTDASLDMRERVKTALEQMRAALTRPTGTSGTPS</sequence>
<proteinExistence type="predicted"/>
<evidence type="ECO:0000256" key="3">
    <source>
        <dbReference type="ARBA" id="ARBA00022490"/>
    </source>
</evidence>
<evidence type="ECO:0000256" key="1">
    <source>
        <dbReference type="ARBA" id="ARBA00004123"/>
    </source>
</evidence>
<evidence type="ECO:0000256" key="5">
    <source>
        <dbReference type="ARBA" id="ARBA00023242"/>
    </source>
</evidence>
<dbReference type="InterPro" id="IPR000225">
    <property type="entry name" value="Armadillo"/>
</dbReference>
<name>A0ABQ7GU99_DUNSA</name>
<comment type="subcellular location">
    <subcellularLocation>
        <location evidence="2">Cytoplasm</location>
    </subcellularLocation>
    <subcellularLocation>
        <location evidence="1">Nucleus</location>
    </subcellularLocation>
</comment>
<evidence type="ECO:0000313" key="6">
    <source>
        <dbReference type="EMBL" id="KAF5838161.1"/>
    </source>
</evidence>
<dbReference type="Proteomes" id="UP000815325">
    <property type="component" value="Unassembled WGS sequence"/>
</dbReference>
<keyword evidence="4" id="KW-0677">Repeat</keyword>
<accession>A0ABQ7GU99</accession>
<comment type="caution">
    <text evidence="6">The sequence shown here is derived from an EMBL/GenBank/DDBJ whole genome shotgun (WGS) entry which is preliminary data.</text>
</comment>
<dbReference type="PANTHER" id="PTHR15651:SF7">
    <property type="entry name" value="ARMADILLO REPEAT-CONTAINING PROTEIN 8"/>
    <property type="match status" value="1"/>
</dbReference>
<evidence type="ECO:0000256" key="4">
    <source>
        <dbReference type="ARBA" id="ARBA00022737"/>
    </source>
</evidence>
<reference evidence="6" key="1">
    <citation type="submission" date="2017-08" db="EMBL/GenBank/DDBJ databases">
        <authorList>
            <person name="Polle J.E."/>
            <person name="Barry K."/>
            <person name="Cushman J."/>
            <person name="Schmutz J."/>
            <person name="Tran D."/>
            <person name="Hathwaick L.T."/>
            <person name="Yim W.C."/>
            <person name="Jenkins J."/>
            <person name="Mckie-Krisberg Z.M."/>
            <person name="Prochnik S."/>
            <person name="Lindquist E."/>
            <person name="Dockter R.B."/>
            <person name="Adam C."/>
            <person name="Molina H."/>
            <person name="Bunkerborg J."/>
            <person name="Jin E."/>
            <person name="Buchheim M."/>
            <person name="Magnuson J."/>
        </authorList>
    </citation>
    <scope>NUCLEOTIDE SEQUENCE</scope>
    <source>
        <strain evidence="6">CCAP 19/18</strain>
    </source>
</reference>
<evidence type="ECO:0000256" key="2">
    <source>
        <dbReference type="ARBA" id="ARBA00004496"/>
    </source>
</evidence>
<keyword evidence="7" id="KW-1185">Reference proteome</keyword>